<keyword evidence="3" id="KW-1185">Reference proteome</keyword>
<organism evidence="2 3">
    <name type="scientific">Coniosporium apollinis</name>
    <dbReference type="NCBI Taxonomy" id="61459"/>
    <lineage>
        <taxon>Eukaryota</taxon>
        <taxon>Fungi</taxon>
        <taxon>Dikarya</taxon>
        <taxon>Ascomycota</taxon>
        <taxon>Pezizomycotina</taxon>
        <taxon>Dothideomycetes</taxon>
        <taxon>Dothideomycetes incertae sedis</taxon>
        <taxon>Coniosporium</taxon>
    </lineage>
</organism>
<evidence type="ECO:0000259" key="1">
    <source>
        <dbReference type="Pfam" id="PF20255"/>
    </source>
</evidence>
<dbReference type="InterPro" id="IPR046541">
    <property type="entry name" value="DUF6606"/>
</dbReference>
<dbReference type="Proteomes" id="UP001172684">
    <property type="component" value="Unassembled WGS sequence"/>
</dbReference>
<gene>
    <name evidence="2" type="ORF">H2201_002293</name>
</gene>
<evidence type="ECO:0000313" key="3">
    <source>
        <dbReference type="Proteomes" id="UP001172684"/>
    </source>
</evidence>
<reference evidence="2" key="1">
    <citation type="submission" date="2022-10" db="EMBL/GenBank/DDBJ databases">
        <title>Culturing micro-colonial fungi from biological soil crusts in the Mojave desert and describing Neophaeococcomyces mojavensis, and introducing the new genera and species Taxawa tesnikishii.</title>
        <authorList>
            <person name="Kurbessoian T."/>
            <person name="Stajich J.E."/>
        </authorList>
    </citation>
    <scope>NUCLEOTIDE SEQUENCE</scope>
    <source>
        <strain evidence="2">TK_1</strain>
    </source>
</reference>
<sequence>MAELLESLFNHVALPPRLPGKQDTRIEQIEQALTVRISDASRALGDFTNEKFRDQWDCIRRSLQACKTVNAGGKVSKTSLLAELRGLERRDLLIVHVTEQNAGLLVRRDTGAQGEIVVFEAFEASPLSARVLASETALQWDFPGCAVAIPLSEFMDSSFQDSLATFLEQASTESIKHFAARTNKAGSSIFESRGTADPSLITQMLMTLLEVNGYRLSPTLLRKRVRDDVCWTDGAEKPWRRCPFWLVLRVGIQRHLCTQLGEVGRVLYKFLICLVLAHLLDDALGHLTPESLTFLKSKLYRRLVKLEVDKDRASPSSRTVYNYMFTILRPVFSKTVQNATERIGASWSDCKKAMRRPVLPIPYRADQRDLYLTLPNSESYLQQILTNPLYGPSGPTRVFQLPREYDVSSRTTNTLRGFAHRYFALSEMEEDMERSRTAIEGMETSSHGQCIYLARQIDTYLNTVADTYDTNPEQKSVMLLTVMELWVMMDECAVKSFKLLENHNPGFPPEILDVLQLSQLQDLIRLQKIQNHLQERRKKCEHTRCTIFDDPTKGCFAERFFDESEKLQRLQQRIETAAELSPFREGARMAAVECTV</sequence>
<dbReference type="EMBL" id="JAPDRL010000012">
    <property type="protein sequence ID" value="KAJ9667425.1"/>
    <property type="molecule type" value="Genomic_DNA"/>
</dbReference>
<protein>
    <recommendedName>
        <fullName evidence="1">DUF6606 domain-containing protein</fullName>
    </recommendedName>
</protein>
<dbReference type="Pfam" id="PF20255">
    <property type="entry name" value="DUF6606"/>
    <property type="match status" value="1"/>
</dbReference>
<comment type="caution">
    <text evidence="2">The sequence shown here is derived from an EMBL/GenBank/DDBJ whole genome shotgun (WGS) entry which is preliminary data.</text>
</comment>
<accession>A0ABQ9NYG7</accession>
<proteinExistence type="predicted"/>
<name>A0ABQ9NYG7_9PEZI</name>
<feature type="domain" description="DUF6606" evidence="1">
    <location>
        <begin position="8"/>
        <end position="281"/>
    </location>
</feature>
<evidence type="ECO:0000313" key="2">
    <source>
        <dbReference type="EMBL" id="KAJ9667425.1"/>
    </source>
</evidence>